<proteinExistence type="inferred from homology"/>
<dbReference type="AlphaFoldDB" id="A0A855XR12"/>
<dbReference type="InterPro" id="IPR007837">
    <property type="entry name" value="DinB"/>
</dbReference>
<evidence type="ECO:0000256" key="1">
    <source>
        <dbReference type="ARBA" id="ARBA00008635"/>
    </source>
</evidence>
<dbReference type="GO" id="GO:0046872">
    <property type="term" value="F:metal ion binding"/>
    <property type="evidence" value="ECO:0007669"/>
    <property type="project" value="UniProtKB-KW"/>
</dbReference>
<comment type="caution">
    <text evidence="4">The sequence shown here is derived from an EMBL/GenBank/DDBJ whole genome shotgun (WGS) entry which is preliminary data.</text>
</comment>
<dbReference type="SUPFAM" id="SSF109854">
    <property type="entry name" value="DinB/YfiT-like putative metalloenzymes"/>
    <property type="match status" value="1"/>
</dbReference>
<organism evidence="4 5">
    <name type="scientific">Paenibacillus pabuli</name>
    <dbReference type="NCBI Taxonomy" id="1472"/>
    <lineage>
        <taxon>Bacteria</taxon>
        <taxon>Bacillati</taxon>
        <taxon>Bacillota</taxon>
        <taxon>Bacilli</taxon>
        <taxon>Bacillales</taxon>
        <taxon>Paenibacillaceae</taxon>
        <taxon>Paenibacillus</taxon>
    </lineage>
</organism>
<evidence type="ECO:0000313" key="5">
    <source>
        <dbReference type="Proteomes" id="UP000247078"/>
    </source>
</evidence>
<sequence length="176" mass="20671">MNLSMLQQPYRLYDYHVWANDRLFAHLEQLPKEVFHAEVTSVFPSVSQTCAHMYLFEQLYMLVLAEVPNEEIFPKISGWTEEAQGKTVNEMRELFGSVAERFRDLLRHTPDPDKKMTIEHPKYGKMETRFSDILQHVVNHGTYHRGNVTAMLRQQGYSGVPTDYIFYLLEQQKVQG</sequence>
<dbReference type="InterPro" id="IPR034660">
    <property type="entry name" value="DinB/YfiT-like"/>
</dbReference>
<evidence type="ECO:0000256" key="3">
    <source>
        <dbReference type="PIRSR" id="PIRSR607837-1"/>
    </source>
</evidence>
<reference evidence="4 5" key="1">
    <citation type="submission" date="2018-05" db="EMBL/GenBank/DDBJ databases">
        <title>Freshwater and sediment microbial communities from various areas in North America, analyzing microbe dynamics in response to fracking.</title>
        <authorList>
            <person name="Lamendella R."/>
        </authorList>
    </citation>
    <scope>NUCLEOTIDE SEQUENCE [LARGE SCALE GENOMIC DNA]</scope>
    <source>
        <strain evidence="4 5">DB-3</strain>
    </source>
</reference>
<dbReference type="Pfam" id="PF05163">
    <property type="entry name" value="DinB"/>
    <property type="match status" value="1"/>
</dbReference>
<dbReference type="Proteomes" id="UP000247078">
    <property type="component" value="Unassembled WGS sequence"/>
</dbReference>
<evidence type="ECO:0000313" key="4">
    <source>
        <dbReference type="EMBL" id="PWW35614.1"/>
    </source>
</evidence>
<dbReference type="EMBL" id="QGTZ01000012">
    <property type="protein sequence ID" value="PWW35614.1"/>
    <property type="molecule type" value="Genomic_DNA"/>
</dbReference>
<dbReference type="PANTHER" id="PTHR37302">
    <property type="entry name" value="SLR1116 PROTEIN"/>
    <property type="match status" value="1"/>
</dbReference>
<gene>
    <name evidence="4" type="ORF">DET56_112198</name>
</gene>
<name>A0A855XR12_9BACL</name>
<dbReference type="PANTHER" id="PTHR37302:SF1">
    <property type="entry name" value="PROTEIN DINB"/>
    <property type="match status" value="1"/>
</dbReference>
<keyword evidence="2 3" id="KW-0479">Metal-binding</keyword>
<evidence type="ECO:0000256" key="2">
    <source>
        <dbReference type="ARBA" id="ARBA00022723"/>
    </source>
</evidence>
<protein>
    <submittedName>
        <fullName evidence="4">Putative damage-inducible protein DinB</fullName>
    </submittedName>
</protein>
<accession>A0A855XR12</accession>
<feature type="binding site" evidence="3">
    <location>
        <position position="144"/>
    </location>
    <ligand>
        <name>a divalent metal cation</name>
        <dbReference type="ChEBI" id="CHEBI:60240"/>
    </ligand>
</feature>
<comment type="similarity">
    <text evidence="1">Belongs to the DinB family.</text>
</comment>
<dbReference type="Gene3D" id="1.20.120.450">
    <property type="entry name" value="dinb family like domain"/>
    <property type="match status" value="1"/>
</dbReference>
<feature type="binding site" evidence="3">
    <location>
        <position position="52"/>
    </location>
    <ligand>
        <name>a divalent metal cation</name>
        <dbReference type="ChEBI" id="CHEBI:60240"/>
    </ligand>
</feature>
<feature type="binding site" evidence="3">
    <location>
        <position position="140"/>
    </location>
    <ligand>
        <name>a divalent metal cation</name>
        <dbReference type="ChEBI" id="CHEBI:60240"/>
    </ligand>
</feature>